<dbReference type="InterPro" id="IPR051412">
    <property type="entry name" value="Formin_Homology_Diaphanous_sf"/>
</dbReference>
<feature type="compositionally biased region" description="Basic and acidic residues" evidence="1">
    <location>
        <begin position="603"/>
        <end position="616"/>
    </location>
</feature>
<feature type="region of interest" description="Disordered" evidence="1">
    <location>
        <begin position="336"/>
        <end position="521"/>
    </location>
</feature>
<dbReference type="GO" id="GO:0005884">
    <property type="term" value="C:actin filament"/>
    <property type="evidence" value="ECO:0007669"/>
    <property type="project" value="TreeGrafter"/>
</dbReference>
<feature type="compositionally biased region" description="Polar residues" evidence="1">
    <location>
        <begin position="433"/>
        <end position="442"/>
    </location>
</feature>
<feature type="compositionally biased region" description="Basic and acidic residues" evidence="1">
    <location>
        <begin position="508"/>
        <end position="521"/>
    </location>
</feature>
<accession>A0A1R2BML5</accession>
<feature type="compositionally biased region" description="Low complexity" evidence="1">
    <location>
        <begin position="443"/>
        <end position="453"/>
    </location>
</feature>
<dbReference type="GO" id="GO:0030041">
    <property type="term" value="P:actin filament polymerization"/>
    <property type="evidence" value="ECO:0007669"/>
    <property type="project" value="TreeGrafter"/>
</dbReference>
<dbReference type="OrthoDB" id="10626563at2759"/>
<protein>
    <submittedName>
        <fullName evidence="2">Uncharacterized protein</fullName>
    </submittedName>
</protein>
<dbReference type="PANTHER" id="PTHR45691">
    <property type="entry name" value="PROTEIN DIAPHANOUS"/>
    <property type="match status" value="1"/>
</dbReference>
<evidence type="ECO:0000313" key="2">
    <source>
        <dbReference type="EMBL" id="OMJ78012.1"/>
    </source>
</evidence>
<feature type="region of interest" description="Disordered" evidence="1">
    <location>
        <begin position="216"/>
        <end position="307"/>
    </location>
</feature>
<feature type="region of interest" description="Disordered" evidence="1">
    <location>
        <begin position="547"/>
        <end position="843"/>
    </location>
</feature>
<gene>
    <name evidence="2" type="ORF">SteCoe_22296</name>
</gene>
<keyword evidence="3" id="KW-1185">Reference proteome</keyword>
<dbReference type="PANTHER" id="PTHR45691:SF1">
    <property type="entry name" value="FH2 DOMAIN-CONTAINING PROTEIN 1-RELATED"/>
    <property type="match status" value="1"/>
</dbReference>
<feature type="compositionally biased region" description="Low complexity" evidence="1">
    <location>
        <begin position="820"/>
        <end position="829"/>
    </location>
</feature>
<proteinExistence type="predicted"/>
<name>A0A1R2BML5_9CILI</name>
<reference evidence="2 3" key="1">
    <citation type="submission" date="2016-11" db="EMBL/GenBank/DDBJ databases">
        <title>The macronuclear genome of Stentor coeruleus: a giant cell with tiny introns.</title>
        <authorList>
            <person name="Slabodnick M."/>
            <person name="Ruby J.G."/>
            <person name="Reiff S.B."/>
            <person name="Swart E.C."/>
            <person name="Gosai S."/>
            <person name="Prabakaran S."/>
            <person name="Witkowska E."/>
            <person name="Larue G.E."/>
            <person name="Fisher S."/>
            <person name="Freeman R.M."/>
            <person name="Gunawardena J."/>
            <person name="Chu W."/>
            <person name="Stover N.A."/>
            <person name="Gregory B.D."/>
            <person name="Nowacki M."/>
            <person name="Derisi J."/>
            <person name="Roy S.W."/>
            <person name="Marshall W.F."/>
            <person name="Sood P."/>
        </authorList>
    </citation>
    <scope>NUCLEOTIDE SEQUENCE [LARGE SCALE GENOMIC DNA]</scope>
    <source>
        <strain evidence="2">WM001</strain>
    </source>
</reference>
<feature type="compositionally biased region" description="Pro residues" evidence="1">
    <location>
        <begin position="238"/>
        <end position="296"/>
    </location>
</feature>
<dbReference type="Proteomes" id="UP000187209">
    <property type="component" value="Unassembled WGS sequence"/>
</dbReference>
<feature type="compositionally biased region" description="Basic and acidic residues" evidence="1">
    <location>
        <begin position="398"/>
        <end position="410"/>
    </location>
</feature>
<sequence>MSSWRKLYEEEKSHWDVQSDDKLFAALEAFAERIIERSTQIKTEISDLMKSTTCATVQINCAFNTLSNLAASQFVANVISIQTIPDSVPEVAKAEELEQQNSSPVEKRTTTLSAARMEKIHSQELREQSLLPKHQKAIQMGLKGLKVEELMKEGGNDDVVSMSSIGSQVFRGTVKKLPHIIGTSYFFHDPWIGLFEEDEQKLEGGDEAFTTVFEAKDAPKMGESPMNTVTNPPAYSAPIPPPMQRTAPPIPPPTNSNAPPPPPPPPPSNRAPPPPPPPSGKAPPPPPPSGQAPPAPSSDFGNFQKGLAATLQMRKAIIDGEVQGDLSVKNVLNDESKALGIPPPKVPPPANLGNAPPKPPPVAMPGQSPPPPPPPPPAAYASYETPGNVVNLPPPPPKKPEEMSMEDKKRQLAGIIGSMPIMGQRPRNEQPDPASSQNENYSTPYQPAPQTYQQPPPPPPQAVSQNKPQPFLPNITEEEEEMNSLFRPVSKAIPKDKKNYSGLFDLPQEEKKNPKNEPKKTRAEGLFKFIEDEDADTANLLLNSDLAKKKLGKTTTDNPFLFRSNPAPKQENPPAPPKLQEKPANKPLAPPIEDPLSMGFRSANKEEGRLSVKELQKTMPMPIFGGPPPARPEKPVEVPLDIAMSRPVRTRNKASTNNFDDFSDSDKEEDKKRSQKSGLFAPTSSSSSKPAFFQAPPKQESKPVLQSNTENPKLPSLGDDPILPSFTNQAAKPQNPPLPKLGGNKDLSPKPNVGRTVSPKPPPQSSTGSRREVNFDPLMGGMRGPDKKTTPRPSVNKEDDKKKFKASLFDDDDEEISFRPAAKPAAPAKEPQRKGRGSLFDDD</sequence>
<evidence type="ECO:0000313" key="3">
    <source>
        <dbReference type="Proteomes" id="UP000187209"/>
    </source>
</evidence>
<comment type="caution">
    <text evidence="2">The sequence shown here is derived from an EMBL/GenBank/DDBJ whole genome shotgun (WGS) entry which is preliminary data.</text>
</comment>
<organism evidence="2 3">
    <name type="scientific">Stentor coeruleus</name>
    <dbReference type="NCBI Taxonomy" id="5963"/>
    <lineage>
        <taxon>Eukaryota</taxon>
        <taxon>Sar</taxon>
        <taxon>Alveolata</taxon>
        <taxon>Ciliophora</taxon>
        <taxon>Postciliodesmatophora</taxon>
        <taxon>Heterotrichea</taxon>
        <taxon>Heterotrichida</taxon>
        <taxon>Stentoridae</taxon>
        <taxon>Stentor</taxon>
    </lineage>
</organism>
<feature type="compositionally biased region" description="Pro residues" evidence="1">
    <location>
        <begin position="341"/>
        <end position="378"/>
    </location>
</feature>
<dbReference type="AlphaFoldDB" id="A0A1R2BML5"/>
<feature type="compositionally biased region" description="Basic and acidic residues" evidence="1">
    <location>
        <begin position="784"/>
        <end position="802"/>
    </location>
</feature>
<evidence type="ECO:0000256" key="1">
    <source>
        <dbReference type="SAM" id="MobiDB-lite"/>
    </source>
</evidence>
<dbReference type="EMBL" id="MPUH01000544">
    <property type="protein sequence ID" value="OMJ78012.1"/>
    <property type="molecule type" value="Genomic_DNA"/>
</dbReference>